<dbReference type="InterPro" id="IPR002575">
    <property type="entry name" value="Aminoglycoside_PTrfase"/>
</dbReference>
<dbReference type="PANTHER" id="PTHR21310:SF57">
    <property type="entry name" value="BLR2944 PROTEIN"/>
    <property type="match status" value="1"/>
</dbReference>
<dbReference type="InterPro" id="IPR011009">
    <property type="entry name" value="Kinase-like_dom_sf"/>
</dbReference>
<name>A0A7X5UPY4_9PSEU</name>
<reference evidence="3 4" key="1">
    <citation type="submission" date="2020-03" db="EMBL/GenBank/DDBJ databases">
        <title>Sequencing the genomes of 1000 actinobacteria strains.</title>
        <authorList>
            <person name="Klenk H.-P."/>
        </authorList>
    </citation>
    <scope>NUCLEOTIDE SEQUENCE [LARGE SCALE GENOMIC DNA]</scope>
    <source>
        <strain evidence="3 4">DSM 45685</strain>
    </source>
</reference>
<evidence type="ECO:0000313" key="4">
    <source>
        <dbReference type="Proteomes" id="UP000545493"/>
    </source>
</evidence>
<sequence>MSDELAGLLGQRLSRLWGTAVDIRGLRRLTGGASRQTWAFEAVPARGRAVRLVLRRDPPGHGDARTMAMEAALLASAAEQRVPVPRLVDHCGDDDVLGAPYMLTEHVDGETIPRKLLREPRFERVRATLAAELGRVLARLHRIPVSAVPGLPDADPLEALVRTYDQLAEPLPTVEVALHWLRANRPPAAEETVVHGDFRNGNLIVDTDGLRAVLDWELAHRGDPVEDLGWLCVKAWRFGSALPAGGFGTREQLLAGYAEVAGTRPDAARLHWWEVYGTAKWAVYCRYQAQRHLSGQTRSVELAAVGRRVCEQEHDLLLALGFGAARAADREPADPVPLHGRPTAADLVEAVGEFLRTEVAAQADTALRYHARVAANVLDIVRRELAVGAAQEADHTRRLAGLRMRDRREFAAALRDGRLDPFEPAVLDAVRADVADRLAVANPGYPDQPH</sequence>
<evidence type="ECO:0000259" key="2">
    <source>
        <dbReference type="Pfam" id="PF19802"/>
    </source>
</evidence>
<dbReference type="InterPro" id="IPR051678">
    <property type="entry name" value="AGP_Transferase"/>
</dbReference>
<dbReference type="InterPro" id="IPR046252">
    <property type="entry name" value="DUF6285"/>
</dbReference>
<dbReference type="Gene3D" id="3.30.200.20">
    <property type="entry name" value="Phosphorylase Kinase, domain 1"/>
    <property type="match status" value="1"/>
</dbReference>
<evidence type="ECO:0000313" key="3">
    <source>
        <dbReference type="EMBL" id="NIJ12015.1"/>
    </source>
</evidence>
<gene>
    <name evidence="3" type="ORF">FHU38_002359</name>
</gene>
<dbReference type="GO" id="GO:0016301">
    <property type="term" value="F:kinase activity"/>
    <property type="evidence" value="ECO:0007669"/>
    <property type="project" value="UniProtKB-KW"/>
</dbReference>
<comment type="caution">
    <text evidence="3">The sequence shown here is derived from an EMBL/GenBank/DDBJ whole genome shotgun (WGS) entry which is preliminary data.</text>
</comment>
<keyword evidence="3" id="KW-0418">Kinase</keyword>
<dbReference type="Pfam" id="PF01636">
    <property type="entry name" value="APH"/>
    <property type="match status" value="1"/>
</dbReference>
<dbReference type="EMBL" id="JAAOYM010000001">
    <property type="protein sequence ID" value="NIJ12015.1"/>
    <property type="molecule type" value="Genomic_DNA"/>
</dbReference>
<proteinExistence type="predicted"/>
<accession>A0A7X5UPY4</accession>
<dbReference type="Pfam" id="PF19802">
    <property type="entry name" value="DUF6285"/>
    <property type="match status" value="1"/>
</dbReference>
<protein>
    <submittedName>
        <fullName evidence="3">Aminoglycoside phosphotransferase (APT) family kinase protein</fullName>
    </submittedName>
</protein>
<dbReference type="CDD" id="cd05154">
    <property type="entry name" value="ACAD10_11_N-like"/>
    <property type="match status" value="1"/>
</dbReference>
<keyword evidence="4" id="KW-1185">Reference proteome</keyword>
<dbReference type="RefSeq" id="WP_167170144.1">
    <property type="nucleotide sequence ID" value="NZ_JAAOYM010000001.1"/>
</dbReference>
<dbReference type="Proteomes" id="UP000545493">
    <property type="component" value="Unassembled WGS sequence"/>
</dbReference>
<dbReference type="PANTHER" id="PTHR21310">
    <property type="entry name" value="AMINOGLYCOSIDE PHOSPHOTRANSFERASE-RELATED-RELATED"/>
    <property type="match status" value="1"/>
</dbReference>
<organism evidence="3 4">
    <name type="scientific">Saccharomonospora amisosensis</name>
    <dbReference type="NCBI Taxonomy" id="1128677"/>
    <lineage>
        <taxon>Bacteria</taxon>
        <taxon>Bacillati</taxon>
        <taxon>Actinomycetota</taxon>
        <taxon>Actinomycetes</taxon>
        <taxon>Pseudonocardiales</taxon>
        <taxon>Pseudonocardiaceae</taxon>
        <taxon>Saccharomonospora</taxon>
    </lineage>
</organism>
<dbReference type="AlphaFoldDB" id="A0A7X5UPY4"/>
<evidence type="ECO:0000259" key="1">
    <source>
        <dbReference type="Pfam" id="PF01636"/>
    </source>
</evidence>
<feature type="domain" description="DUF6285" evidence="2">
    <location>
        <begin position="363"/>
        <end position="445"/>
    </location>
</feature>
<dbReference type="Gene3D" id="3.90.1200.10">
    <property type="match status" value="1"/>
</dbReference>
<dbReference type="InterPro" id="IPR041726">
    <property type="entry name" value="ACAD10_11_N"/>
</dbReference>
<dbReference type="SUPFAM" id="SSF56112">
    <property type="entry name" value="Protein kinase-like (PK-like)"/>
    <property type="match status" value="1"/>
</dbReference>
<keyword evidence="3" id="KW-0808">Transferase</keyword>
<feature type="domain" description="Aminoglycoside phosphotransferase" evidence="1">
    <location>
        <begin position="26"/>
        <end position="260"/>
    </location>
</feature>